<evidence type="ECO:0000256" key="1">
    <source>
        <dbReference type="PROSITE-ProRule" id="PRU00708"/>
    </source>
</evidence>
<name>R9P4X3_PSEHS</name>
<gene>
    <name evidence="3" type="ORF">PHSY_000728</name>
</gene>
<dbReference type="Gene3D" id="1.25.40.10">
    <property type="entry name" value="Tetratricopeptide repeat domain"/>
    <property type="match status" value="1"/>
</dbReference>
<dbReference type="Proteomes" id="UP000014071">
    <property type="component" value="Unassembled WGS sequence"/>
</dbReference>
<sequence>MTALRHPTSRVGIAAISRGAARTRTQRLILDRGHLHHRSISASATSKITTLTHAEVTLAEGSKKIGRNPTLIPRDGLSQRPKLAVRRQLQPNTLKALQGVPFDRLMRLIAPQSSSEIRHEARNLEEVQFETSAWSAAVLPKTEFAAILKQYLDIRNVDVQTFLSYRNAMLAKSWPDARRYMVSIPDHTWPPFVLQRTINTVSTPSEVSDALAILDSNVFRARHLVEAGDTSLFKVLRSGFVVLSRLTVKKSGSTLHLIPRLTDLLLALFEKFPAQMASSPELVYDFTRRCTGIPDQRSRQAITRVVDWLALRQETDKFDIIRDRVVEACIRSIEHSMRLSPGQTSSSAHFAHVELMQRLLRHHPANNAELRSRTLRCAIFAAGLDGNYARTWEWFDEYEHLKRSNGAEMTGSDYQLLAKALVRSREGRRDAWRVYLQGERLWRTQLVEMTRDRSQKRTRTQIDEVLAGNCIDLLEVMAKSDDVPVGEILSMLGIFLKGGDAFTKSRSFVEGDRLSRAMLQRRADPYAYSIVMHGLLIRERSKCALTVWNAMLQRGVMPNAANLSLLLQNLFHLKDVKKAMQQLHLWCEQGLPTTAHQCDKLKAIEVPNFSTTELVDVDMLLPAGTPTPTDQTRRYRVEPDPILATVVFSGLHSCGSQGIGSLWEVYQQTIKRFPDAPVLAMLLKASCTDEASSNVDAQRGRQVFRDMLHRKHPELAEHRNTLREVLGAQGATGWIFSNDSMGARMEGWLTSVFQSPNAEAVDESSAAAEEANLDALVFTPELFEHYLRLLLHLEHSSDSEAKARSIRHEIVDTLSYMRYLHVTPTQTHLALTVLDIEENFPPAVATQQMDALDAWIVDWLGERGMPTEEVMQRHWSWKTRRNGQRKGWFEPVRASQSAWSEQGVAAKQEPLGGNSTSSSEETWM</sequence>
<accession>R9P4X3</accession>
<feature type="compositionally biased region" description="Polar residues" evidence="2">
    <location>
        <begin position="913"/>
        <end position="924"/>
    </location>
</feature>
<dbReference type="RefSeq" id="XP_012186752.1">
    <property type="nucleotide sequence ID" value="XM_012331362.1"/>
</dbReference>
<dbReference type="STRING" id="1305764.R9P4X3"/>
<dbReference type="EMBL" id="DF238772">
    <property type="protein sequence ID" value="GAC93165.1"/>
    <property type="molecule type" value="Genomic_DNA"/>
</dbReference>
<protein>
    <submittedName>
        <fullName evidence="3">NAD-dependent histone deacetylase</fullName>
    </submittedName>
</protein>
<dbReference type="PROSITE" id="PS51375">
    <property type="entry name" value="PPR"/>
    <property type="match status" value="1"/>
</dbReference>
<reference evidence="4" key="1">
    <citation type="journal article" date="2013" name="Genome Announc.">
        <title>Draft genome sequence of the basidiomycetous yeast-like fungus Pseudozyma hubeiensis SY62, which produces an abundant amount of the biosurfactant mannosylerythritol lipids.</title>
        <authorList>
            <person name="Konishi M."/>
            <person name="Hatada Y."/>
            <person name="Horiuchi J."/>
        </authorList>
    </citation>
    <scope>NUCLEOTIDE SEQUENCE [LARGE SCALE GENOMIC DNA]</scope>
    <source>
        <strain evidence="4">SY62</strain>
    </source>
</reference>
<evidence type="ECO:0000313" key="3">
    <source>
        <dbReference type="EMBL" id="GAC93165.1"/>
    </source>
</evidence>
<dbReference type="GeneID" id="24106031"/>
<dbReference type="eggNOG" id="ENOG502R1BC">
    <property type="taxonomic scope" value="Eukaryota"/>
</dbReference>
<keyword evidence="4" id="KW-1185">Reference proteome</keyword>
<dbReference type="OrthoDB" id="185373at2759"/>
<dbReference type="InterPro" id="IPR002885">
    <property type="entry name" value="PPR_rpt"/>
</dbReference>
<evidence type="ECO:0000313" key="4">
    <source>
        <dbReference type="Proteomes" id="UP000014071"/>
    </source>
</evidence>
<dbReference type="HOGENOM" id="CLU_016023_0_0_1"/>
<feature type="region of interest" description="Disordered" evidence="2">
    <location>
        <begin position="899"/>
        <end position="924"/>
    </location>
</feature>
<proteinExistence type="predicted"/>
<evidence type="ECO:0000256" key="2">
    <source>
        <dbReference type="SAM" id="MobiDB-lite"/>
    </source>
</evidence>
<dbReference type="InterPro" id="IPR011990">
    <property type="entry name" value="TPR-like_helical_dom_sf"/>
</dbReference>
<dbReference type="AlphaFoldDB" id="R9P4X3"/>
<feature type="repeat" description="PPR" evidence="1">
    <location>
        <begin position="524"/>
        <end position="558"/>
    </location>
</feature>
<organism evidence="3 4">
    <name type="scientific">Pseudozyma hubeiensis (strain SY62)</name>
    <name type="common">Yeast</name>
    <dbReference type="NCBI Taxonomy" id="1305764"/>
    <lineage>
        <taxon>Eukaryota</taxon>
        <taxon>Fungi</taxon>
        <taxon>Dikarya</taxon>
        <taxon>Basidiomycota</taxon>
        <taxon>Ustilaginomycotina</taxon>
        <taxon>Ustilaginomycetes</taxon>
        <taxon>Ustilaginales</taxon>
        <taxon>Ustilaginaceae</taxon>
        <taxon>Pseudozyma</taxon>
    </lineage>
</organism>